<dbReference type="STRING" id="67767.A0A0J7KGV5"/>
<proteinExistence type="predicted"/>
<comment type="caution">
    <text evidence="1">The sequence shown here is derived from an EMBL/GenBank/DDBJ whole genome shotgun (WGS) entry which is preliminary data.</text>
</comment>
<reference evidence="1 2" key="1">
    <citation type="submission" date="2015-04" db="EMBL/GenBank/DDBJ databases">
        <title>Lasius niger genome sequencing.</title>
        <authorList>
            <person name="Konorov E.A."/>
            <person name="Nikitin M.A."/>
            <person name="Kirill M.V."/>
            <person name="Chang P."/>
        </authorList>
    </citation>
    <scope>NUCLEOTIDE SEQUENCE [LARGE SCALE GENOMIC DNA]</scope>
    <source>
        <tissue evidence="1">Whole</tissue>
    </source>
</reference>
<sequence>MTAEQLRRQRGAIKAKLTATENFLNRIKNDPESTTKEEIELRLHSLEEIHGKFQAIAQQISTVISEDESNERDVSEETEFDDRYLAARASLIKMLEELQPTAQATTSGGSQTSENVLARILEQQMILMRQLTEQTNNTSNDALTRILEHQGQMLERLSVQSTGTPREPHVKLPILKLPTFNGAIEEWKRYADTFKTLIHDSDLSNVQKHQYLVGSLSGAAAKVIESIEISDQNYTVAWELLKKRYEDDKVIRKRHIQCLFELPRVPRESAGAIQDLVDHVQKHLRVL</sequence>
<dbReference type="OrthoDB" id="7553710at2759"/>
<dbReference type="EMBL" id="LBMM01007691">
    <property type="protein sequence ID" value="KMQ89507.1"/>
    <property type="molecule type" value="Genomic_DNA"/>
</dbReference>
<dbReference type="Pfam" id="PF03564">
    <property type="entry name" value="DUF1759"/>
    <property type="match status" value="1"/>
</dbReference>
<dbReference type="AlphaFoldDB" id="A0A0J7KGV5"/>
<dbReference type="PANTHER" id="PTHR22954">
    <property type="entry name" value="RETROVIRAL PROTEASE-RELATED"/>
    <property type="match status" value="1"/>
</dbReference>
<dbReference type="PaxDb" id="67767-A0A0J7KGV5"/>
<accession>A0A0J7KGV5</accession>
<keyword evidence="2" id="KW-1185">Reference proteome</keyword>
<protein>
    <submittedName>
        <fullName evidence="1">Uncharacterized protein</fullName>
    </submittedName>
</protein>
<name>A0A0J7KGV5_LASNI</name>
<dbReference type="PANTHER" id="PTHR22954:SF3">
    <property type="entry name" value="PROTEIN CBG08539"/>
    <property type="match status" value="1"/>
</dbReference>
<dbReference type="InterPro" id="IPR005312">
    <property type="entry name" value="DUF1759"/>
</dbReference>
<evidence type="ECO:0000313" key="2">
    <source>
        <dbReference type="Proteomes" id="UP000036403"/>
    </source>
</evidence>
<organism evidence="1 2">
    <name type="scientific">Lasius niger</name>
    <name type="common">Black garden ant</name>
    <dbReference type="NCBI Taxonomy" id="67767"/>
    <lineage>
        <taxon>Eukaryota</taxon>
        <taxon>Metazoa</taxon>
        <taxon>Ecdysozoa</taxon>
        <taxon>Arthropoda</taxon>
        <taxon>Hexapoda</taxon>
        <taxon>Insecta</taxon>
        <taxon>Pterygota</taxon>
        <taxon>Neoptera</taxon>
        <taxon>Endopterygota</taxon>
        <taxon>Hymenoptera</taxon>
        <taxon>Apocrita</taxon>
        <taxon>Aculeata</taxon>
        <taxon>Formicoidea</taxon>
        <taxon>Formicidae</taxon>
        <taxon>Formicinae</taxon>
        <taxon>Lasius</taxon>
        <taxon>Lasius</taxon>
    </lineage>
</organism>
<dbReference type="Proteomes" id="UP000036403">
    <property type="component" value="Unassembled WGS sequence"/>
</dbReference>
<gene>
    <name evidence="1" type="ORF">RF55_10858</name>
</gene>
<evidence type="ECO:0000313" key="1">
    <source>
        <dbReference type="EMBL" id="KMQ89507.1"/>
    </source>
</evidence>